<gene>
    <name evidence="2" type="ORF">Tco_0924780</name>
</gene>
<keyword evidence="1" id="KW-1133">Transmembrane helix</keyword>
<evidence type="ECO:0000256" key="1">
    <source>
        <dbReference type="SAM" id="Phobius"/>
    </source>
</evidence>
<comment type="caution">
    <text evidence="2">The sequence shown here is derived from an EMBL/GenBank/DDBJ whole genome shotgun (WGS) entry which is preliminary data.</text>
</comment>
<feature type="transmembrane region" description="Helical" evidence="1">
    <location>
        <begin position="7"/>
        <end position="26"/>
    </location>
</feature>
<evidence type="ECO:0000313" key="3">
    <source>
        <dbReference type="Proteomes" id="UP001151760"/>
    </source>
</evidence>
<dbReference type="EMBL" id="BQNB010014956">
    <property type="protein sequence ID" value="GJT34361.1"/>
    <property type="molecule type" value="Genomic_DNA"/>
</dbReference>
<organism evidence="2 3">
    <name type="scientific">Tanacetum coccineum</name>
    <dbReference type="NCBI Taxonomy" id="301880"/>
    <lineage>
        <taxon>Eukaryota</taxon>
        <taxon>Viridiplantae</taxon>
        <taxon>Streptophyta</taxon>
        <taxon>Embryophyta</taxon>
        <taxon>Tracheophyta</taxon>
        <taxon>Spermatophyta</taxon>
        <taxon>Magnoliopsida</taxon>
        <taxon>eudicotyledons</taxon>
        <taxon>Gunneridae</taxon>
        <taxon>Pentapetalae</taxon>
        <taxon>asterids</taxon>
        <taxon>campanulids</taxon>
        <taxon>Asterales</taxon>
        <taxon>Asteraceae</taxon>
        <taxon>Asteroideae</taxon>
        <taxon>Anthemideae</taxon>
        <taxon>Anthemidinae</taxon>
        <taxon>Tanacetum</taxon>
    </lineage>
</organism>
<protein>
    <recommendedName>
        <fullName evidence="4">Transmembrane protein</fullName>
    </recommendedName>
</protein>
<keyword evidence="1" id="KW-0812">Transmembrane</keyword>
<reference evidence="2" key="1">
    <citation type="journal article" date="2022" name="Int. J. Mol. Sci.">
        <title>Draft Genome of Tanacetum Coccineum: Genomic Comparison of Closely Related Tanacetum-Family Plants.</title>
        <authorList>
            <person name="Yamashiro T."/>
            <person name="Shiraishi A."/>
            <person name="Nakayama K."/>
            <person name="Satake H."/>
        </authorList>
    </citation>
    <scope>NUCLEOTIDE SEQUENCE</scope>
</reference>
<proteinExistence type="predicted"/>
<name>A0ABQ5D4X3_9ASTR</name>
<keyword evidence="3" id="KW-1185">Reference proteome</keyword>
<sequence length="124" mass="13832">MITRPTTTTTTVSCLFVMISALHILLNDNNDNESWWSWFLIPVLGAFVVGALLVVMARATMVTLITVFVMLACTGKRRRVLVCEGRKISSEVLEYLFKVLIKERSLVLVACAAFVTSMVMVWAS</sequence>
<evidence type="ECO:0008006" key="4">
    <source>
        <dbReference type="Google" id="ProtNLM"/>
    </source>
</evidence>
<accession>A0ABQ5D4X3</accession>
<feature type="transmembrane region" description="Helical" evidence="1">
    <location>
        <begin position="105"/>
        <end position="123"/>
    </location>
</feature>
<dbReference type="Proteomes" id="UP001151760">
    <property type="component" value="Unassembled WGS sequence"/>
</dbReference>
<keyword evidence="1" id="KW-0472">Membrane</keyword>
<dbReference type="PANTHER" id="PTHR34656:SF2">
    <property type="entry name" value="TRANSMEMBRANE PROTEIN"/>
    <property type="match status" value="1"/>
</dbReference>
<dbReference type="PANTHER" id="PTHR34656">
    <property type="entry name" value="PYRROLINE-5-CARBOXYLATE REDUCTASE"/>
    <property type="match status" value="1"/>
</dbReference>
<evidence type="ECO:0000313" key="2">
    <source>
        <dbReference type="EMBL" id="GJT34361.1"/>
    </source>
</evidence>
<reference evidence="2" key="2">
    <citation type="submission" date="2022-01" db="EMBL/GenBank/DDBJ databases">
        <authorList>
            <person name="Yamashiro T."/>
            <person name="Shiraishi A."/>
            <person name="Satake H."/>
            <person name="Nakayama K."/>
        </authorList>
    </citation>
    <scope>NUCLEOTIDE SEQUENCE</scope>
</reference>
<feature type="transmembrane region" description="Helical" evidence="1">
    <location>
        <begin position="38"/>
        <end position="71"/>
    </location>
</feature>